<dbReference type="EMBL" id="JAFBBK010000001">
    <property type="protein sequence ID" value="MBM7413745.1"/>
    <property type="molecule type" value="Genomic_DNA"/>
</dbReference>
<dbReference type="RefSeq" id="WP_204866430.1">
    <property type="nucleotide sequence ID" value="NZ_JAFBBK010000001.1"/>
</dbReference>
<keyword evidence="4" id="KW-1185">Reference proteome</keyword>
<reference evidence="3 4" key="1">
    <citation type="submission" date="2021-01" db="EMBL/GenBank/DDBJ databases">
        <title>Genomics of switchgrass bacterial isolates.</title>
        <authorList>
            <person name="Shade A."/>
        </authorList>
    </citation>
    <scope>NUCLEOTIDE SEQUENCE [LARGE SCALE GENOMIC DNA]</scope>
    <source>
        <strain evidence="3 4">PvP111</strain>
    </source>
</reference>
<evidence type="ECO:0000313" key="4">
    <source>
        <dbReference type="Proteomes" id="UP000703038"/>
    </source>
</evidence>
<dbReference type="Proteomes" id="UP000703038">
    <property type="component" value="Unassembled WGS sequence"/>
</dbReference>
<evidence type="ECO:0000256" key="2">
    <source>
        <dbReference type="SAM" id="SignalP"/>
    </source>
</evidence>
<name>A0ABS2KP51_9NOCA</name>
<organism evidence="3 4">
    <name type="scientific">Rhodococcoides corynebacterioides</name>
    <dbReference type="NCBI Taxonomy" id="53972"/>
    <lineage>
        <taxon>Bacteria</taxon>
        <taxon>Bacillati</taxon>
        <taxon>Actinomycetota</taxon>
        <taxon>Actinomycetes</taxon>
        <taxon>Mycobacteriales</taxon>
        <taxon>Nocardiaceae</taxon>
        <taxon>Rhodococcoides</taxon>
    </lineage>
</organism>
<dbReference type="Pfam" id="PF09203">
    <property type="entry name" value="MspA"/>
    <property type="match status" value="1"/>
</dbReference>
<dbReference type="Gene3D" id="2.10.300.10">
    <property type="entry name" value="Porin MspA ribbon domain"/>
    <property type="match status" value="1"/>
</dbReference>
<keyword evidence="1 2" id="KW-0732">Signal</keyword>
<feature type="chain" id="PRO_5047211397" description="Porin" evidence="2">
    <location>
        <begin position="39"/>
        <end position="212"/>
    </location>
</feature>
<gene>
    <name evidence="3" type="ORF">JOE42_000478</name>
</gene>
<dbReference type="SUPFAM" id="SSF56959">
    <property type="entry name" value="Leukocidin-like"/>
    <property type="match status" value="1"/>
</dbReference>
<proteinExistence type="predicted"/>
<evidence type="ECO:0008006" key="5">
    <source>
        <dbReference type="Google" id="ProtNLM"/>
    </source>
</evidence>
<evidence type="ECO:0000313" key="3">
    <source>
        <dbReference type="EMBL" id="MBM7413745.1"/>
    </source>
</evidence>
<comment type="caution">
    <text evidence="3">The sequence shown here is derived from an EMBL/GenBank/DDBJ whole genome shotgun (WGS) entry which is preliminary data.</text>
</comment>
<protein>
    <recommendedName>
        <fullName evidence="5">Porin</fullName>
    </recommendedName>
</protein>
<dbReference type="InterPro" id="IPR015286">
    <property type="entry name" value="Porin_fam_mycobact-type"/>
</dbReference>
<evidence type="ECO:0000256" key="1">
    <source>
        <dbReference type="ARBA" id="ARBA00022729"/>
    </source>
</evidence>
<dbReference type="InterPro" id="IPR036435">
    <property type="entry name" value="Leukocidin/porin_MspA_sf"/>
</dbReference>
<feature type="signal peptide" evidence="2">
    <location>
        <begin position="1"/>
        <end position="38"/>
    </location>
</feature>
<dbReference type="Gene3D" id="2.60.40.1650">
    <property type="entry name" value="Porin MspA (Ig-like beta-sandwich domain)"/>
    <property type="match status" value="1"/>
</dbReference>
<accession>A0ABS2KP51</accession>
<sequence length="212" mass="22001">MTVIQKPRRSRGLKSMRTAVVASAAVVGLVVGGGSASAAVDDSNSVVDGGGNTITVSQADTFINSVFPLDGSPLTREWFHNGRAIVEVTGPDAADFEGDITLGYQFGYPASLGGELTFNYTTPQLSVSTDDFTVSDILPQVGTTVTLEPGPGIEDVEVGTGSASGERTEIQISNVHGTATNIAGNVSVRPYVKVVSSNGDTAVTYGKPWRFN</sequence>